<evidence type="ECO:0000256" key="3">
    <source>
        <dbReference type="ARBA" id="ARBA00023163"/>
    </source>
</evidence>
<sequence>MGKGDSLPIVAKSKSSQIALVDKLSKEIEANLNNDQFGVDSLARSIGMSRSSLHRKLHKTLGISTSQFIREYRLKRALEILIQEEATASEVAYRVGFSSATYFSTSFHKFYGYTPGEVKSKSADEIMNRKEPPSRETRQGILSHDDISKKQKVNFKKIVRWSVLLIAVASTATFIYHTTSEENINTIEAGNIIDVKSIAVLPFKNWTGDPNLEYISDGMTDAVISRLTKIKSIDKVIPFTSTIKFKETNRSTKEIADELGVDNLLQGNLQISGNQVKINLQLINGNSNEHIWSEEYTRDWKTDEIFKMQTEVVEGIATNMNAVIADNELEIIQKIPTKSKQAYSYYLQADFQRNKGNELSYSNAIALYKKAIALDSNFVQPYLDIANIYNLGGGVWGLYDERTAWKNAKVLLEKVLKIEPENRQAEEEFHTGSFFYDWNFELVEKYYQNILTNSFYDKSPVISLDYAIKTGRPKETLKAVENLILIDPSSVFFPFFKAEALLFSGSKSEAIKALNNSDALYSDNWFYLRESAKLYFYLDEFDKSKIQLEKILAQFSDYPPILMWLKAVYEQMDGGSKTTNKYLGQLFEEYNKGSSGSPAWFLALFYCTQKNYEKTFEWLQKSYKRHEVEMTWLREEPLLAPLRNDPRYKELYEKVGFSRIGLPIKTSSKIYASK</sequence>
<feature type="domain" description="HTH araC/xylS-type" evidence="4">
    <location>
        <begin position="22"/>
        <end position="121"/>
    </location>
</feature>
<organism evidence="5 6">
    <name type="scientific">Kriegella aquimaris</name>
    <dbReference type="NCBI Taxonomy" id="192904"/>
    <lineage>
        <taxon>Bacteria</taxon>
        <taxon>Pseudomonadati</taxon>
        <taxon>Bacteroidota</taxon>
        <taxon>Flavobacteriia</taxon>
        <taxon>Flavobacteriales</taxon>
        <taxon>Flavobacteriaceae</taxon>
        <taxon>Kriegella</taxon>
    </lineage>
</organism>
<keyword evidence="2" id="KW-0238">DNA-binding</keyword>
<gene>
    <name evidence="5" type="ORF">SAMN04488514_10492</name>
</gene>
<dbReference type="PRINTS" id="PR00032">
    <property type="entry name" value="HTHARAC"/>
</dbReference>
<reference evidence="5 6" key="1">
    <citation type="submission" date="2016-10" db="EMBL/GenBank/DDBJ databases">
        <authorList>
            <person name="de Groot N.N."/>
        </authorList>
    </citation>
    <scope>NUCLEOTIDE SEQUENCE [LARGE SCALE GENOMIC DNA]</scope>
    <source>
        <strain evidence="5 6">DSM 19886</strain>
    </source>
</reference>
<protein>
    <submittedName>
        <fullName evidence="5">TolB amino-terminal domain-containing protein</fullName>
    </submittedName>
</protein>
<dbReference type="InterPro" id="IPR011990">
    <property type="entry name" value="TPR-like_helical_dom_sf"/>
</dbReference>
<dbReference type="Proteomes" id="UP000199440">
    <property type="component" value="Unassembled WGS sequence"/>
</dbReference>
<dbReference type="InterPro" id="IPR018060">
    <property type="entry name" value="HTH_AraC"/>
</dbReference>
<evidence type="ECO:0000259" key="4">
    <source>
        <dbReference type="PROSITE" id="PS01124"/>
    </source>
</evidence>
<dbReference type="PANTHER" id="PTHR43280">
    <property type="entry name" value="ARAC-FAMILY TRANSCRIPTIONAL REGULATOR"/>
    <property type="match status" value="1"/>
</dbReference>
<dbReference type="Pfam" id="PF12833">
    <property type="entry name" value="HTH_18"/>
    <property type="match status" value="1"/>
</dbReference>
<keyword evidence="6" id="KW-1185">Reference proteome</keyword>
<dbReference type="STRING" id="192904.SAMN04488514_10492"/>
<dbReference type="SUPFAM" id="SSF46689">
    <property type="entry name" value="Homeodomain-like"/>
    <property type="match status" value="1"/>
</dbReference>
<dbReference type="Gene3D" id="1.10.10.60">
    <property type="entry name" value="Homeodomain-like"/>
    <property type="match status" value="1"/>
</dbReference>
<dbReference type="InterPro" id="IPR009057">
    <property type="entry name" value="Homeodomain-like_sf"/>
</dbReference>
<dbReference type="GO" id="GO:0043565">
    <property type="term" value="F:sequence-specific DNA binding"/>
    <property type="evidence" value="ECO:0007669"/>
    <property type="project" value="InterPro"/>
</dbReference>
<dbReference type="SMART" id="SM00342">
    <property type="entry name" value="HTH_ARAC"/>
    <property type="match status" value="1"/>
</dbReference>
<dbReference type="GO" id="GO:0003700">
    <property type="term" value="F:DNA-binding transcription factor activity"/>
    <property type="evidence" value="ECO:0007669"/>
    <property type="project" value="InterPro"/>
</dbReference>
<accession>A0A1G9PPG4</accession>
<dbReference type="Gene3D" id="3.40.50.10610">
    <property type="entry name" value="ABC-type transport auxiliary lipoprotein component"/>
    <property type="match status" value="1"/>
</dbReference>
<keyword evidence="3" id="KW-0804">Transcription</keyword>
<evidence type="ECO:0000313" key="5">
    <source>
        <dbReference type="EMBL" id="SDM00670.1"/>
    </source>
</evidence>
<evidence type="ECO:0000256" key="1">
    <source>
        <dbReference type="ARBA" id="ARBA00023015"/>
    </source>
</evidence>
<dbReference type="Gene3D" id="1.25.40.10">
    <property type="entry name" value="Tetratricopeptide repeat domain"/>
    <property type="match status" value="2"/>
</dbReference>
<keyword evidence="1" id="KW-0805">Transcription regulation</keyword>
<dbReference type="InterPro" id="IPR020449">
    <property type="entry name" value="Tscrpt_reg_AraC-type_HTH"/>
</dbReference>
<dbReference type="RefSeq" id="WP_089888406.1">
    <property type="nucleotide sequence ID" value="NZ_FNGV01000004.1"/>
</dbReference>
<dbReference type="AlphaFoldDB" id="A0A1G9PPG4"/>
<evidence type="ECO:0000313" key="6">
    <source>
        <dbReference type="Proteomes" id="UP000199440"/>
    </source>
</evidence>
<dbReference type="NCBIfam" id="NF047558">
    <property type="entry name" value="TPR_END_plus"/>
    <property type="match status" value="1"/>
</dbReference>
<dbReference type="OrthoDB" id="9779074at2"/>
<dbReference type="PANTHER" id="PTHR43280:SF2">
    <property type="entry name" value="HTH-TYPE TRANSCRIPTIONAL REGULATOR EXSA"/>
    <property type="match status" value="1"/>
</dbReference>
<dbReference type="EMBL" id="FNGV01000004">
    <property type="protein sequence ID" value="SDM00670.1"/>
    <property type="molecule type" value="Genomic_DNA"/>
</dbReference>
<proteinExistence type="predicted"/>
<evidence type="ECO:0000256" key="2">
    <source>
        <dbReference type="ARBA" id="ARBA00023125"/>
    </source>
</evidence>
<dbReference type="PROSITE" id="PS01124">
    <property type="entry name" value="HTH_ARAC_FAMILY_2"/>
    <property type="match status" value="1"/>
</dbReference>
<name>A0A1G9PPG4_9FLAO</name>
<dbReference type="SUPFAM" id="SSF48452">
    <property type="entry name" value="TPR-like"/>
    <property type="match status" value="2"/>
</dbReference>